<evidence type="ECO:0000256" key="3">
    <source>
        <dbReference type="SAM" id="SignalP"/>
    </source>
</evidence>
<organism evidence="5">
    <name type="scientific">Salvia splendens</name>
    <name type="common">Scarlet sage</name>
    <dbReference type="NCBI Taxonomy" id="180675"/>
    <lineage>
        <taxon>Eukaryota</taxon>
        <taxon>Viridiplantae</taxon>
        <taxon>Streptophyta</taxon>
        <taxon>Embryophyta</taxon>
        <taxon>Tracheophyta</taxon>
        <taxon>Spermatophyta</taxon>
        <taxon>Magnoliopsida</taxon>
        <taxon>eudicotyledons</taxon>
        <taxon>Gunneridae</taxon>
        <taxon>Pentapetalae</taxon>
        <taxon>asterids</taxon>
        <taxon>lamiids</taxon>
        <taxon>Lamiales</taxon>
        <taxon>Lamiaceae</taxon>
        <taxon>Nepetoideae</taxon>
        <taxon>Mentheae</taxon>
        <taxon>Salviinae</taxon>
        <taxon>Salvia</taxon>
        <taxon>Salvia subgen. Calosphace</taxon>
        <taxon>core Calosphace</taxon>
    </lineage>
</organism>
<dbReference type="InterPro" id="IPR013320">
    <property type="entry name" value="ConA-like_dom_sf"/>
</dbReference>
<dbReference type="GO" id="GO:0030246">
    <property type="term" value="F:carbohydrate binding"/>
    <property type="evidence" value="ECO:0007669"/>
    <property type="project" value="UniProtKB-KW"/>
</dbReference>
<comment type="caution">
    <text evidence="5">The sequence shown here is derived from an EMBL/GenBank/DDBJ whole genome shotgun (WGS) entry which is preliminary data.</text>
</comment>
<evidence type="ECO:0000313" key="6">
    <source>
        <dbReference type="Proteomes" id="UP000298416"/>
    </source>
</evidence>
<dbReference type="Gene3D" id="2.60.120.200">
    <property type="match status" value="1"/>
</dbReference>
<evidence type="ECO:0000259" key="4">
    <source>
        <dbReference type="Pfam" id="PF00139"/>
    </source>
</evidence>
<proteinExistence type="inferred from homology"/>
<dbReference type="EMBL" id="PNBA02000019">
    <property type="protein sequence ID" value="KAG6391604.1"/>
    <property type="molecule type" value="Genomic_DNA"/>
</dbReference>
<evidence type="ECO:0000256" key="1">
    <source>
        <dbReference type="ARBA" id="ARBA00007606"/>
    </source>
</evidence>
<dbReference type="CDD" id="cd06899">
    <property type="entry name" value="lectin_legume_LecRK_Arcelin_ConA"/>
    <property type="match status" value="1"/>
</dbReference>
<dbReference type="PANTHER" id="PTHR32401:SF47">
    <property type="entry name" value="LEGUME LECTIN DOMAIN-CONTAINING PROTEIN"/>
    <property type="match status" value="1"/>
</dbReference>
<feature type="signal peptide" evidence="3">
    <location>
        <begin position="1"/>
        <end position="25"/>
    </location>
</feature>
<accession>A0A8X8Z557</accession>
<dbReference type="Pfam" id="PF00139">
    <property type="entry name" value="Lectin_legB"/>
    <property type="match status" value="1"/>
</dbReference>
<dbReference type="InterPro" id="IPR001220">
    <property type="entry name" value="Legume_lectin_dom"/>
</dbReference>
<keyword evidence="6" id="KW-1185">Reference proteome</keyword>
<name>A0A8X8Z557_SALSN</name>
<dbReference type="PANTHER" id="PTHR32401">
    <property type="entry name" value="CONCANAVALIN A-LIKE LECTIN FAMILY PROTEIN"/>
    <property type="match status" value="1"/>
</dbReference>
<dbReference type="AlphaFoldDB" id="A0A8X8Z557"/>
<gene>
    <name evidence="5" type="ORF">SASPL_149360</name>
</gene>
<keyword evidence="2" id="KW-0430">Lectin</keyword>
<protein>
    <recommendedName>
        <fullName evidence="4">Legume lectin domain-containing protein</fullName>
    </recommendedName>
</protein>
<evidence type="ECO:0000313" key="5">
    <source>
        <dbReference type="EMBL" id="KAG6391604.1"/>
    </source>
</evidence>
<reference evidence="5" key="1">
    <citation type="submission" date="2018-01" db="EMBL/GenBank/DDBJ databases">
        <authorList>
            <person name="Mao J.F."/>
        </authorList>
    </citation>
    <scope>NUCLEOTIDE SEQUENCE</scope>
    <source>
        <strain evidence="5">Huo1</strain>
        <tissue evidence="5">Leaf</tissue>
    </source>
</reference>
<reference evidence="5" key="2">
    <citation type="submission" date="2020-08" db="EMBL/GenBank/DDBJ databases">
        <title>Plant Genome Project.</title>
        <authorList>
            <person name="Zhang R.-G."/>
        </authorList>
    </citation>
    <scope>NUCLEOTIDE SEQUENCE</scope>
    <source>
        <strain evidence="5">Huo1</strain>
        <tissue evidence="5">Leaf</tissue>
    </source>
</reference>
<feature type="chain" id="PRO_5036505304" description="Legume lectin domain-containing protein" evidence="3">
    <location>
        <begin position="26"/>
        <end position="375"/>
    </location>
</feature>
<evidence type="ECO:0000256" key="2">
    <source>
        <dbReference type="ARBA" id="ARBA00022734"/>
    </source>
</evidence>
<comment type="similarity">
    <text evidence="1">Belongs to the leguminous lectin family.</text>
</comment>
<sequence length="375" mass="40161">MAKLLQTLTPLLSLLLLATATTARSQATSFIYDFYGQKPTDLLYQGDAHFPSDSTFLRLTNTDSSGNPLSHRAGRAVHSNPIHLYQAGAHADFETTLKFTISHTGTASVPGDGLTFFIQPVGTPLGFTGASFGIFNPAGLNPAVFAVEFDIYPNAGVDPSYRHVGIDIGSNVSKNTTDVGGALLGQEVTARINYVQATKLISVQVSAGSESFEVSYVQDLSTFLPQMVEVGLSGSTGGAIAVFDVVSWPNFHVFSSPYVKFGFEALKIRTQQSIASPFTPSRIAPVFLLFQQRCHAFHQPAAAVRHEQLLLLLLYISRAAVARLLQPRLFTASAAAARITMQNYSRHSSAVPLREVEVGISASTGGAVAIHDLIS</sequence>
<dbReference type="InterPro" id="IPR050258">
    <property type="entry name" value="Leguminous_Lectin"/>
</dbReference>
<dbReference type="Proteomes" id="UP000298416">
    <property type="component" value="Unassembled WGS sequence"/>
</dbReference>
<dbReference type="SUPFAM" id="SSF49899">
    <property type="entry name" value="Concanavalin A-like lectins/glucanases"/>
    <property type="match status" value="1"/>
</dbReference>
<keyword evidence="3" id="KW-0732">Signal</keyword>
<feature type="domain" description="Legume lectin" evidence="4">
    <location>
        <begin position="28"/>
        <end position="248"/>
    </location>
</feature>